<reference evidence="1 2" key="1">
    <citation type="submission" date="2019-08" db="EMBL/GenBank/DDBJ databases">
        <title>In-depth cultivation of the pig gut microbiome towards novel bacterial diversity and tailored functional studies.</title>
        <authorList>
            <person name="Wylensek D."/>
            <person name="Hitch T.C.A."/>
            <person name="Clavel T."/>
        </authorList>
    </citation>
    <scope>NUCLEOTIDE SEQUENCE [LARGE SCALE GENOMIC DNA]</scope>
    <source>
        <strain evidence="1 2">RF-GAM-744-WT-7</strain>
    </source>
</reference>
<comment type="caution">
    <text evidence="1">The sequence shown here is derived from an EMBL/GenBank/DDBJ whole genome shotgun (WGS) entry which is preliminary data.</text>
</comment>
<protein>
    <submittedName>
        <fullName evidence="1">Helix-turn-helix domain-containing protein</fullName>
    </submittedName>
</protein>
<evidence type="ECO:0000313" key="2">
    <source>
        <dbReference type="Proteomes" id="UP000442535"/>
    </source>
</evidence>
<dbReference type="AlphaFoldDB" id="A0A7K0K096"/>
<name>A0A7K0K096_9ACTO</name>
<keyword evidence="2" id="KW-1185">Reference proteome</keyword>
<proteinExistence type="predicted"/>
<organism evidence="1 2">
    <name type="scientific">Mobiluncus porci</name>
    <dbReference type="NCBI Taxonomy" id="2652278"/>
    <lineage>
        <taxon>Bacteria</taxon>
        <taxon>Bacillati</taxon>
        <taxon>Actinomycetota</taxon>
        <taxon>Actinomycetes</taxon>
        <taxon>Actinomycetales</taxon>
        <taxon>Actinomycetaceae</taxon>
        <taxon>Mobiluncus</taxon>
    </lineage>
</organism>
<dbReference type="Proteomes" id="UP000442535">
    <property type="component" value="Unassembled WGS sequence"/>
</dbReference>
<sequence length="61" mass="6982">MELLTLQEAADRVNLSQKVLREAMHVTDPRLPKLKYFSTPSGRAIRIDTKDLAAWVEAMKQ</sequence>
<evidence type="ECO:0000313" key="1">
    <source>
        <dbReference type="EMBL" id="MST48901.1"/>
    </source>
</evidence>
<dbReference type="RefSeq" id="WP_154543038.1">
    <property type="nucleotide sequence ID" value="NZ_VUMY01000002.1"/>
</dbReference>
<gene>
    <name evidence="1" type="ORF">FYJ63_01300</name>
</gene>
<dbReference type="EMBL" id="VUMY01000002">
    <property type="protein sequence ID" value="MST48901.1"/>
    <property type="molecule type" value="Genomic_DNA"/>
</dbReference>
<accession>A0A7K0K096</accession>